<organism evidence="1 2">
    <name type="scientific">Panagrolaimus sp. JU765</name>
    <dbReference type="NCBI Taxonomy" id="591449"/>
    <lineage>
        <taxon>Eukaryota</taxon>
        <taxon>Metazoa</taxon>
        <taxon>Ecdysozoa</taxon>
        <taxon>Nematoda</taxon>
        <taxon>Chromadorea</taxon>
        <taxon>Rhabditida</taxon>
        <taxon>Tylenchina</taxon>
        <taxon>Panagrolaimomorpha</taxon>
        <taxon>Panagrolaimoidea</taxon>
        <taxon>Panagrolaimidae</taxon>
        <taxon>Panagrolaimus</taxon>
    </lineage>
</organism>
<name>A0AC34QUT2_9BILA</name>
<proteinExistence type="predicted"/>
<dbReference type="WBParaSite" id="JU765_v2.g19529.t1">
    <property type="protein sequence ID" value="JU765_v2.g19529.t1"/>
    <property type="gene ID" value="JU765_v2.g19529"/>
</dbReference>
<evidence type="ECO:0000313" key="2">
    <source>
        <dbReference type="WBParaSite" id="JU765_v2.g19529.t1"/>
    </source>
</evidence>
<sequence>MQVRGVNALKLLKKFDLVIEPDTLDFYMEILPKLPSIQSTILCAFDTKEHLFQVMDCFQTLPTVRSIAPEMDDEVLKYIASKSDASNPLKQFFASDGLTVNGIETFLNTATFTKNALISVMFDEVIAEFEEMLEKVGQFKKSVIFCGTLIKYELISGIKVVETSNNHSEIQSVGIFANFYKLIENFDIFLNMDD</sequence>
<reference evidence="2" key="1">
    <citation type="submission" date="2022-11" db="UniProtKB">
        <authorList>
            <consortium name="WormBaseParasite"/>
        </authorList>
    </citation>
    <scope>IDENTIFICATION</scope>
</reference>
<dbReference type="Proteomes" id="UP000887576">
    <property type="component" value="Unplaced"/>
</dbReference>
<evidence type="ECO:0000313" key="1">
    <source>
        <dbReference type="Proteomes" id="UP000887576"/>
    </source>
</evidence>
<protein>
    <submittedName>
        <fullName evidence="2">Uncharacterized protein</fullName>
    </submittedName>
</protein>
<accession>A0AC34QUT2</accession>